<evidence type="ECO:0000259" key="14">
    <source>
        <dbReference type="SMART" id="SM00485"/>
    </source>
</evidence>
<dbReference type="PRINTS" id="PR00853">
    <property type="entry name" value="XPGRADSUPER"/>
</dbReference>
<feature type="compositionally biased region" description="Basic and acidic residues" evidence="12">
    <location>
        <begin position="1217"/>
        <end position="1230"/>
    </location>
</feature>
<sequence length="1560" mass="173007">MGVHGLWELLAPVGRRVSVETLAGKKLAIDASIWMVQFMKAMRDEKGEMVRNAHLLGFFRRICKLLFLRTKPVFVFDGATPALKRRTVIARRRQRDNAQAKVRKTAEKLLLNQLKAMKLKELAKDIEKQKQKSDAKGEKILSDQTNMVGNRLEGDAMILKSSNQEKLDKMLAASIQAEEDERFTNNASTSSAAAIPSEEDDNEEEEMILPAMNGDFDPNVLAALPPSMQLDLLVHTRERLIAENRQKYQKVKKDPAKFSELQIQAYLKTVAFRREIDEVQKSAAGRGVGGVQTSRIASEANREFIFSSSFTGDKQALTSAKAQRNGDKSQETHGEHPSQESIIGVASTSKSNTITGSDLDESRTVFDDNIETYMDERGRVRVSRVRAMGIRMTRDIQRNLDLMKEIEQESTSAKNFANTQTMLDRNEISVPTRFPSKDQSVEASQDDNSESVNLNERNEEAILKNDTSMEISFEDDEKNKCFDGDDDLFAHLVAGNPVKISSAENALSRKQEGIIKEKGNSLSSDGRAETKPSLEEGNTSDESDVEWEEGVCDFHKRTSSCQAESGRTVSKGHMEEETDLQEAIRRSLEHVGNKESNLELAQDDKNYGEKVHKDIGIFDQKNNIGGELLPGKNGTQENESFCEIVDGIEKPDSVAGVTVLQSSDSSGRQLMSSVACNSDNMQVLITKPHEKYPGSCSGQSMQDASESGSLDREMPCAESVTPLENKEVQVITEHLLDTFRVGSGLSSSPNHGSEGNFRVSDTLSGANTNGIQIADKTNLTKAAPVHLFPDMINPNFPVMKLSTKDLTDDLDFQPKLAAEEIIDNSIEEKEHNKDNSPFEGNENLQVEVTEGNLDEEMLILDQEYLNLGDEQRKHARNAESVSSEMFAECQELLQMFGLPYIIAPMEAEAQCAYMELANLVDGVVTDDSDVFLFGARSVYKNIFDDRKYVETYLMKDIEKELGLTREKLVRMALLLGSDYTEGVSGIGIVNAIEVVNAFPEEDGLFKFREWIESPDPTILKKFDAETGSSAKKRGPKVSDKGLNCSKSNTEEVSASDLNMSQDQEQQQSATYMQDIKQIFMDKHRNVSKNWHIPSSFPSEVVISAYFSPQVDKSTEPFTWGKPDHFVLRKLCWERFGWATQKADELLVPVLKEYNKHETQLRLEAFYTFNERFAKIRSKRINKAVKGITGNQTSELMDDPLQEVSKSRKKRRVSPVDNKSEKPSKKLDKSDVQNQSNYVDKSTFKHSRKRRKTGEPVPSTEMSTESPMEAQGRRSHSRAARGNGRSRGRGRGRGIGRGRGKSSGSEPCESSSGDSDDDGQEVLVEKLEGPDEVRRSMRVRKPVNYTVNHFEADDVDKSSDQSNKECSDEEAVEQECGNAAAGHNAGHPALEECLHGDSLEMGGGLCPDKCEIGQPGVSQCVDLSFEARFSKDYLNMGGGFCLDEGEPENDTDGAHGPASATASGNADLSHRSSFVDEVDDIDNGSVHSNLVPKGGLNGLQDRGKMDADDTTSNVDHLNTSSNDGNSKGLGSLQENTKDHTGKTSVGGLSAMPFLRRKRRKS</sequence>
<dbReference type="Proteomes" id="UP000327013">
    <property type="component" value="Chromosome 3"/>
</dbReference>
<feature type="compositionally biased region" description="Polar residues" evidence="12">
    <location>
        <begin position="1044"/>
        <end position="1066"/>
    </location>
</feature>
<dbReference type="SMART" id="SM00484">
    <property type="entry name" value="XPGI"/>
    <property type="match status" value="1"/>
</dbReference>
<feature type="region of interest" description="Disordered" evidence="12">
    <location>
        <begin position="1483"/>
        <end position="1560"/>
    </location>
</feature>
<feature type="compositionally biased region" description="Basic and acidic residues" evidence="12">
    <location>
        <begin position="1349"/>
        <end position="1365"/>
    </location>
</feature>
<feature type="compositionally biased region" description="Basic residues" evidence="12">
    <location>
        <begin position="1272"/>
        <end position="1299"/>
    </location>
</feature>
<evidence type="ECO:0000259" key="13">
    <source>
        <dbReference type="SMART" id="SM00484"/>
    </source>
</evidence>
<dbReference type="PANTHER" id="PTHR16171">
    <property type="entry name" value="DNA REPAIR PROTEIN COMPLEMENTING XP-G CELLS-RELATED"/>
    <property type="match status" value="1"/>
</dbReference>
<proteinExistence type="inferred from homology"/>
<feature type="compositionally biased region" description="Polar residues" evidence="12">
    <location>
        <begin position="1509"/>
        <end position="1524"/>
    </location>
</feature>
<dbReference type="InterPro" id="IPR008918">
    <property type="entry name" value="HhH2"/>
</dbReference>
<feature type="region of interest" description="Disordered" evidence="12">
    <location>
        <begin position="511"/>
        <end position="547"/>
    </location>
</feature>
<keyword evidence="6" id="KW-0255">Endonuclease</keyword>
<comment type="subcellular location">
    <subcellularLocation>
        <location evidence="2">Nucleus</location>
    </subcellularLocation>
</comment>
<dbReference type="Gene3D" id="3.40.50.1010">
    <property type="entry name" value="5'-nuclease"/>
    <property type="match status" value="2"/>
</dbReference>
<dbReference type="PRINTS" id="PR00066">
    <property type="entry name" value="XRODRMPGMNTG"/>
</dbReference>
<keyword evidence="9" id="KW-0460">Magnesium</keyword>
<dbReference type="InterPro" id="IPR036279">
    <property type="entry name" value="5-3_exonuclease_C_sf"/>
</dbReference>
<feature type="domain" description="XPG-I" evidence="13">
    <location>
        <begin position="894"/>
        <end position="963"/>
    </location>
</feature>
<dbReference type="PROSITE" id="PS00842">
    <property type="entry name" value="XPG_2"/>
    <property type="match status" value="1"/>
</dbReference>
<dbReference type="GO" id="GO:0016788">
    <property type="term" value="F:hydrolase activity, acting on ester bonds"/>
    <property type="evidence" value="ECO:0007669"/>
    <property type="project" value="InterPro"/>
</dbReference>
<evidence type="ECO:0000256" key="5">
    <source>
        <dbReference type="ARBA" id="ARBA00022723"/>
    </source>
</evidence>
<dbReference type="PANTHER" id="PTHR16171:SF7">
    <property type="entry name" value="DNA REPAIR PROTEIN RAD2"/>
    <property type="match status" value="1"/>
</dbReference>
<feature type="compositionally biased region" description="Acidic residues" evidence="12">
    <location>
        <begin position="538"/>
        <end position="547"/>
    </location>
</feature>
<dbReference type="InterPro" id="IPR019974">
    <property type="entry name" value="XPG_CS"/>
</dbReference>
<evidence type="ECO:0000256" key="11">
    <source>
        <dbReference type="ARBA" id="ARBA00023242"/>
    </source>
</evidence>
<comment type="similarity">
    <text evidence="3">Belongs to the XPG/RAD2 endonuclease family. XPG subfamily.</text>
</comment>
<evidence type="ECO:0000313" key="15">
    <source>
        <dbReference type="EMBL" id="KAE8021575.1"/>
    </source>
</evidence>
<feature type="region of interest" description="Disordered" evidence="12">
    <location>
        <begin position="1443"/>
        <end position="1468"/>
    </location>
</feature>
<evidence type="ECO:0000256" key="3">
    <source>
        <dbReference type="ARBA" id="ARBA00005283"/>
    </source>
</evidence>
<keyword evidence="11" id="KW-0539">Nucleus</keyword>
<reference evidence="15 16" key="1">
    <citation type="submission" date="2019-06" db="EMBL/GenBank/DDBJ databases">
        <title>A chromosomal-level reference genome of Carpinus fangiana (Coryloideae, Betulaceae).</title>
        <authorList>
            <person name="Yang X."/>
            <person name="Wang Z."/>
            <person name="Zhang L."/>
            <person name="Hao G."/>
            <person name="Liu J."/>
            <person name="Yang Y."/>
        </authorList>
    </citation>
    <scope>NUCLEOTIDE SEQUENCE [LARGE SCALE GENOMIC DNA]</scope>
    <source>
        <strain evidence="15">Cfa_2016G</strain>
        <tissue evidence="15">Leaf</tissue>
    </source>
</reference>
<dbReference type="Pfam" id="PF00752">
    <property type="entry name" value="XPG_N"/>
    <property type="match status" value="1"/>
</dbReference>
<dbReference type="GO" id="GO:0005634">
    <property type="term" value="C:nucleus"/>
    <property type="evidence" value="ECO:0007669"/>
    <property type="project" value="UniProtKB-SubCell"/>
</dbReference>
<feature type="region of interest" description="Disordered" evidence="12">
    <location>
        <begin position="316"/>
        <end position="359"/>
    </location>
</feature>
<keyword evidence="10" id="KW-0234">DNA repair</keyword>
<dbReference type="InterPro" id="IPR006086">
    <property type="entry name" value="XPG-I_dom"/>
</dbReference>
<dbReference type="SUPFAM" id="SSF47807">
    <property type="entry name" value="5' to 3' exonuclease, C-terminal subdomain"/>
    <property type="match status" value="1"/>
</dbReference>
<dbReference type="FunFam" id="1.10.150.20:FF:000050">
    <property type="entry name" value="DNA repair protein UVH3"/>
    <property type="match status" value="1"/>
</dbReference>
<keyword evidence="8" id="KW-0378">Hydrolase</keyword>
<evidence type="ECO:0000256" key="4">
    <source>
        <dbReference type="ARBA" id="ARBA00022722"/>
    </source>
</evidence>
<feature type="region of interest" description="Disordered" evidence="12">
    <location>
        <begin position="1192"/>
        <end position="1370"/>
    </location>
</feature>
<dbReference type="SMART" id="SM00485">
    <property type="entry name" value="XPGN"/>
    <property type="match status" value="1"/>
</dbReference>
<keyword evidence="7" id="KW-0227">DNA damage</keyword>
<dbReference type="SUPFAM" id="SSF88723">
    <property type="entry name" value="PIN domain-like"/>
    <property type="match status" value="1"/>
</dbReference>
<dbReference type="InterPro" id="IPR006084">
    <property type="entry name" value="XPG/Rad2"/>
</dbReference>
<gene>
    <name evidence="15" type="ORF">FH972_007452</name>
</gene>
<dbReference type="InterPro" id="IPR006085">
    <property type="entry name" value="XPG_DNA_repair_N"/>
</dbReference>
<protein>
    <recommendedName>
        <fullName evidence="17">DNA repair protein UVH3</fullName>
    </recommendedName>
</protein>
<dbReference type="GO" id="GO:0004520">
    <property type="term" value="F:DNA endonuclease activity"/>
    <property type="evidence" value="ECO:0007669"/>
    <property type="project" value="TreeGrafter"/>
</dbReference>
<dbReference type="PROSITE" id="PS00841">
    <property type="entry name" value="XPG_1"/>
    <property type="match status" value="1"/>
</dbReference>
<evidence type="ECO:0000256" key="9">
    <source>
        <dbReference type="ARBA" id="ARBA00022842"/>
    </source>
</evidence>
<feature type="compositionally biased region" description="Basic and acidic residues" evidence="12">
    <location>
        <begin position="1322"/>
        <end position="1334"/>
    </location>
</feature>
<feature type="domain" description="XPG N-terminal" evidence="14">
    <location>
        <begin position="1"/>
        <end position="98"/>
    </location>
</feature>
<feature type="region of interest" description="Disordered" evidence="12">
    <location>
        <begin position="180"/>
        <end position="201"/>
    </location>
</feature>
<dbReference type="GO" id="GO:0046872">
    <property type="term" value="F:metal ion binding"/>
    <property type="evidence" value="ECO:0007669"/>
    <property type="project" value="UniProtKB-KW"/>
</dbReference>
<dbReference type="FunFam" id="3.40.50.1010:FF:000031">
    <property type="entry name" value="DNA repair protein UVH3"/>
    <property type="match status" value="1"/>
</dbReference>
<dbReference type="EMBL" id="CM017323">
    <property type="protein sequence ID" value="KAE8021575.1"/>
    <property type="molecule type" value="Genomic_DNA"/>
</dbReference>
<dbReference type="Pfam" id="PF00867">
    <property type="entry name" value="XPG_I"/>
    <property type="match status" value="1"/>
</dbReference>
<evidence type="ECO:0000256" key="7">
    <source>
        <dbReference type="ARBA" id="ARBA00022763"/>
    </source>
</evidence>
<dbReference type="GO" id="GO:0003697">
    <property type="term" value="F:single-stranded DNA binding"/>
    <property type="evidence" value="ECO:0007669"/>
    <property type="project" value="InterPro"/>
</dbReference>
<evidence type="ECO:0000256" key="12">
    <source>
        <dbReference type="SAM" id="MobiDB-lite"/>
    </source>
</evidence>
<evidence type="ECO:0000256" key="2">
    <source>
        <dbReference type="ARBA" id="ARBA00004123"/>
    </source>
</evidence>
<dbReference type="InterPro" id="IPR001044">
    <property type="entry name" value="XPG/Rad2_eukaryotes"/>
</dbReference>
<evidence type="ECO:0000256" key="10">
    <source>
        <dbReference type="ARBA" id="ARBA00023204"/>
    </source>
</evidence>
<organism evidence="15 16">
    <name type="scientific">Carpinus fangiana</name>
    <dbReference type="NCBI Taxonomy" id="176857"/>
    <lineage>
        <taxon>Eukaryota</taxon>
        <taxon>Viridiplantae</taxon>
        <taxon>Streptophyta</taxon>
        <taxon>Embryophyta</taxon>
        <taxon>Tracheophyta</taxon>
        <taxon>Spermatophyta</taxon>
        <taxon>Magnoliopsida</taxon>
        <taxon>eudicotyledons</taxon>
        <taxon>Gunneridae</taxon>
        <taxon>Pentapetalae</taxon>
        <taxon>rosids</taxon>
        <taxon>fabids</taxon>
        <taxon>Fagales</taxon>
        <taxon>Betulaceae</taxon>
        <taxon>Carpinus</taxon>
    </lineage>
</organism>
<evidence type="ECO:0000256" key="6">
    <source>
        <dbReference type="ARBA" id="ARBA00022759"/>
    </source>
</evidence>
<dbReference type="InterPro" id="IPR029060">
    <property type="entry name" value="PIN-like_dom_sf"/>
</dbReference>
<dbReference type="Gene3D" id="1.10.150.20">
    <property type="entry name" value="5' to 3' exonuclease, C-terminal subdomain"/>
    <property type="match status" value="1"/>
</dbReference>
<keyword evidence="5" id="KW-0479">Metal-binding</keyword>
<dbReference type="OrthoDB" id="31113at2759"/>
<feature type="compositionally biased region" description="Low complexity" evidence="12">
    <location>
        <begin position="1301"/>
        <end position="1312"/>
    </location>
</feature>
<evidence type="ECO:0000256" key="8">
    <source>
        <dbReference type="ARBA" id="ARBA00022801"/>
    </source>
</evidence>
<dbReference type="SMART" id="SM00279">
    <property type="entry name" value="HhH2"/>
    <property type="match status" value="1"/>
</dbReference>
<feature type="compositionally biased region" description="Low complexity" evidence="12">
    <location>
        <begin position="184"/>
        <end position="194"/>
    </location>
</feature>
<feature type="compositionally biased region" description="Basic and acidic residues" evidence="12">
    <location>
        <begin position="324"/>
        <end position="338"/>
    </location>
</feature>
<dbReference type="FunFam" id="3.40.50.1010:FF:000029">
    <property type="entry name" value="DNA repair protein UVH3"/>
    <property type="match status" value="1"/>
</dbReference>
<evidence type="ECO:0000256" key="1">
    <source>
        <dbReference type="ARBA" id="ARBA00001946"/>
    </source>
</evidence>
<evidence type="ECO:0000313" key="16">
    <source>
        <dbReference type="Proteomes" id="UP000327013"/>
    </source>
</evidence>
<feature type="region of interest" description="Disordered" evidence="12">
    <location>
        <begin position="1028"/>
        <end position="1066"/>
    </location>
</feature>
<name>A0A5N6QYD6_9ROSI</name>
<keyword evidence="16" id="KW-1185">Reference proteome</keyword>
<dbReference type="CDD" id="cd09868">
    <property type="entry name" value="PIN_XPG_RAD2"/>
    <property type="match status" value="2"/>
</dbReference>
<comment type="cofactor">
    <cofactor evidence="1">
        <name>Mg(2+)</name>
        <dbReference type="ChEBI" id="CHEBI:18420"/>
    </cofactor>
</comment>
<keyword evidence="4" id="KW-0540">Nuclease</keyword>
<feature type="compositionally biased region" description="Polar residues" evidence="12">
    <location>
        <begin position="346"/>
        <end position="356"/>
    </location>
</feature>
<accession>A0A5N6QYD6</accession>
<dbReference type="GO" id="GO:0006289">
    <property type="term" value="P:nucleotide-excision repair"/>
    <property type="evidence" value="ECO:0007669"/>
    <property type="project" value="InterPro"/>
</dbReference>
<evidence type="ECO:0008006" key="17">
    <source>
        <dbReference type="Google" id="ProtNLM"/>
    </source>
</evidence>
<feature type="region of interest" description="Disordered" evidence="12">
    <location>
        <begin position="426"/>
        <end position="454"/>
    </location>
</feature>
<dbReference type="CDD" id="cd09904">
    <property type="entry name" value="H3TH_XPG"/>
    <property type="match status" value="1"/>
</dbReference>